<dbReference type="InterPro" id="IPR052563">
    <property type="entry name" value="FliK"/>
</dbReference>
<dbReference type="PANTHER" id="PTHR37533:SF2">
    <property type="entry name" value="FLAGELLAR HOOK-LENGTH CONTROL PROTEIN"/>
    <property type="match status" value="1"/>
</dbReference>
<dbReference type="RefSeq" id="WP_232468157.1">
    <property type="nucleotide sequence ID" value="NZ_CP021111.1"/>
</dbReference>
<dbReference type="PANTHER" id="PTHR37533">
    <property type="entry name" value="FLAGELLAR HOOK-LENGTH CONTROL PROTEIN"/>
    <property type="match status" value="1"/>
</dbReference>
<gene>
    <name evidence="3" type="ORF">CAL15_07825</name>
</gene>
<dbReference type="STRING" id="463040.CAL15_07825"/>
<evidence type="ECO:0000313" key="4">
    <source>
        <dbReference type="Proteomes" id="UP000194161"/>
    </source>
</evidence>
<feature type="compositionally biased region" description="Basic and acidic residues" evidence="1">
    <location>
        <begin position="27"/>
        <end position="51"/>
    </location>
</feature>
<evidence type="ECO:0000259" key="2">
    <source>
        <dbReference type="Pfam" id="PF02120"/>
    </source>
</evidence>
<dbReference type="Proteomes" id="UP000194161">
    <property type="component" value="Chromosome"/>
</dbReference>
<evidence type="ECO:0000256" key="1">
    <source>
        <dbReference type="SAM" id="MobiDB-lite"/>
    </source>
</evidence>
<accession>A0A1W6ZAE0</accession>
<feature type="region of interest" description="Disordered" evidence="1">
    <location>
        <begin position="1"/>
        <end position="100"/>
    </location>
</feature>
<dbReference type="AlphaFoldDB" id="A0A1W6ZAE0"/>
<dbReference type="Gene3D" id="3.30.750.140">
    <property type="match status" value="1"/>
</dbReference>
<dbReference type="InterPro" id="IPR021136">
    <property type="entry name" value="Flagellar_hook_control-like_C"/>
</dbReference>
<feature type="region of interest" description="Disordered" evidence="1">
    <location>
        <begin position="419"/>
        <end position="449"/>
    </location>
</feature>
<organism evidence="3 4">
    <name type="scientific">Bordetella genomosp. 13</name>
    <dbReference type="NCBI Taxonomy" id="463040"/>
    <lineage>
        <taxon>Bacteria</taxon>
        <taxon>Pseudomonadati</taxon>
        <taxon>Pseudomonadota</taxon>
        <taxon>Betaproteobacteria</taxon>
        <taxon>Burkholderiales</taxon>
        <taxon>Alcaligenaceae</taxon>
        <taxon>Bordetella</taxon>
    </lineage>
</organism>
<dbReference type="KEGG" id="bgm:CAL15_07825"/>
<reference evidence="3 4" key="1">
    <citation type="submission" date="2017-05" db="EMBL/GenBank/DDBJ databases">
        <title>Complete and WGS of Bordetella genogroups.</title>
        <authorList>
            <person name="Spilker T."/>
            <person name="LiPuma J."/>
        </authorList>
    </citation>
    <scope>NUCLEOTIDE SEQUENCE [LARGE SCALE GENOMIC DNA]</scope>
    <source>
        <strain evidence="3 4">AU7206</strain>
    </source>
</reference>
<proteinExistence type="predicted"/>
<dbReference type="Pfam" id="PF02120">
    <property type="entry name" value="Flg_hook"/>
    <property type="match status" value="1"/>
</dbReference>
<feature type="compositionally biased region" description="Low complexity" evidence="1">
    <location>
        <begin position="14"/>
        <end position="26"/>
    </location>
</feature>
<keyword evidence="4" id="KW-1185">Reference proteome</keyword>
<dbReference type="EMBL" id="CP021111">
    <property type="protein sequence ID" value="ARP94297.1"/>
    <property type="molecule type" value="Genomic_DNA"/>
</dbReference>
<feature type="compositionally biased region" description="Low complexity" evidence="1">
    <location>
        <begin position="423"/>
        <end position="445"/>
    </location>
</feature>
<feature type="domain" description="Flagellar hook-length control protein-like C-terminal" evidence="2">
    <location>
        <begin position="346"/>
        <end position="420"/>
    </location>
</feature>
<sequence length="465" mass="46143">MPTPAMLPVLPQIAATSPSSAPAKPAAGEDKGPSFSKVLDDQKNAPRHDAPAKSAQGKPADAKPEQTEQPAQPGKSAEADPPADDAVGSENGSAADTAAADAAPDAQVVAMVQAPVAAPTLPLQALEIAAQSAALQSQSAAKLAAQQTGVAASPAAAATAAVAQQPSSQVRGTPQPAAALPGQAAVAAAVPQAAPLPQHTVVAAAMPVAAEQVQNGQPVTLPRHLTIATARDPRAAAAHAAQAGQQTSAQASLEAPLQAAAMPEATPELPDFGAQLADSGKNGDAPAQFTLGALTASVRGPGAQTPVPAELRPAAPMPLLEVSSPVGSAQWGRDLGRQLVLLGGDAQRGHHTAELRLDPPDLGPLRVTLSLSDGVASASFVSSHAAVRQALESALPQLQQALAEAGISLGQANVGEQGNQFAQEQSTGQQGRGQSASAGDAQGDQVVPQPVAVVRDANALVDTFA</sequence>
<dbReference type="InterPro" id="IPR038610">
    <property type="entry name" value="FliK-like_C_sf"/>
</dbReference>
<name>A0A1W6ZAE0_9BORD</name>
<evidence type="ECO:0000313" key="3">
    <source>
        <dbReference type="EMBL" id="ARP94297.1"/>
    </source>
</evidence>
<protein>
    <recommendedName>
        <fullName evidence="2">Flagellar hook-length control protein-like C-terminal domain-containing protein</fullName>
    </recommendedName>
</protein>
<dbReference type="CDD" id="cd17470">
    <property type="entry name" value="T3SS_Flik_C"/>
    <property type="match status" value="1"/>
</dbReference>